<comment type="caution">
    <text evidence="2">The sequence shown here is derived from an EMBL/GenBank/DDBJ whole genome shotgun (WGS) entry which is preliminary data.</text>
</comment>
<keyword evidence="3" id="KW-1185">Reference proteome</keyword>
<evidence type="ECO:0000256" key="1">
    <source>
        <dbReference type="SAM" id="Phobius"/>
    </source>
</evidence>
<protein>
    <submittedName>
        <fullName evidence="2">Uncharacterized protein</fullName>
    </submittedName>
</protein>
<gene>
    <name evidence="2" type="ORF">JIN85_00485</name>
</gene>
<feature type="transmembrane region" description="Helical" evidence="1">
    <location>
        <begin position="6"/>
        <end position="25"/>
    </location>
</feature>
<sequence>MISRAIFFVHHSLYIILFASFGGAFHRANPDRSPCLSGHLQHPMIDGSIACFSKALSRNGFVNPDKPYLANHEQMAASEQISTKFLAIRRKLGTTNAFLQVSRH</sequence>
<dbReference type="AlphaFoldDB" id="A0A934VPD0"/>
<keyword evidence="1" id="KW-0812">Transmembrane</keyword>
<dbReference type="Proteomes" id="UP000603141">
    <property type="component" value="Unassembled WGS sequence"/>
</dbReference>
<organism evidence="2 3">
    <name type="scientific">Luteolibacter pohnpeiensis</name>
    <dbReference type="NCBI Taxonomy" id="454153"/>
    <lineage>
        <taxon>Bacteria</taxon>
        <taxon>Pseudomonadati</taxon>
        <taxon>Verrucomicrobiota</taxon>
        <taxon>Verrucomicrobiia</taxon>
        <taxon>Verrucomicrobiales</taxon>
        <taxon>Verrucomicrobiaceae</taxon>
        <taxon>Luteolibacter</taxon>
    </lineage>
</organism>
<name>A0A934VPD0_9BACT</name>
<dbReference type="EMBL" id="JAENIJ010000001">
    <property type="protein sequence ID" value="MBK1880866.1"/>
    <property type="molecule type" value="Genomic_DNA"/>
</dbReference>
<keyword evidence="1" id="KW-0472">Membrane</keyword>
<keyword evidence="1" id="KW-1133">Transmembrane helix</keyword>
<evidence type="ECO:0000313" key="3">
    <source>
        <dbReference type="Proteomes" id="UP000603141"/>
    </source>
</evidence>
<proteinExistence type="predicted"/>
<evidence type="ECO:0000313" key="2">
    <source>
        <dbReference type="EMBL" id="MBK1880866.1"/>
    </source>
</evidence>
<reference evidence="2" key="1">
    <citation type="submission" date="2021-01" db="EMBL/GenBank/DDBJ databases">
        <title>Modified the classification status of verrucomicrobia.</title>
        <authorList>
            <person name="Feng X."/>
        </authorList>
    </citation>
    <scope>NUCLEOTIDE SEQUENCE</scope>
    <source>
        <strain evidence="2">KCTC 22041</strain>
    </source>
</reference>
<accession>A0A934VPD0</accession>